<dbReference type="PANTHER" id="PTHR44207:SF2">
    <property type="entry name" value="REPEAT PROTEIN, PUTATIVE-RELATED"/>
    <property type="match status" value="1"/>
</dbReference>
<dbReference type="STRING" id="1754191.A0A1Y1VLL7"/>
<dbReference type="PROSITE" id="PS50088">
    <property type="entry name" value="ANK_REPEAT"/>
    <property type="match status" value="1"/>
</dbReference>
<comment type="caution">
    <text evidence="2">The sequence shown here is derived from an EMBL/GenBank/DDBJ whole genome shotgun (WGS) entry which is preliminary data.</text>
</comment>
<evidence type="ECO:0000313" key="2">
    <source>
        <dbReference type="EMBL" id="ORX59183.1"/>
    </source>
</evidence>
<dbReference type="SUPFAM" id="SSF48403">
    <property type="entry name" value="Ankyrin repeat"/>
    <property type="match status" value="1"/>
</dbReference>
<dbReference type="Gene3D" id="1.25.40.20">
    <property type="entry name" value="Ankyrin repeat-containing domain"/>
    <property type="match status" value="1"/>
</dbReference>
<keyword evidence="3" id="KW-1185">Reference proteome</keyword>
<evidence type="ECO:0000256" key="1">
    <source>
        <dbReference type="PROSITE-ProRule" id="PRU00023"/>
    </source>
</evidence>
<dbReference type="PROSITE" id="PS50297">
    <property type="entry name" value="ANK_REP_REGION"/>
    <property type="match status" value="1"/>
</dbReference>
<protein>
    <submittedName>
        <fullName evidence="2">Uncharacterized protein</fullName>
    </submittedName>
</protein>
<accession>A0A1Y1VLL7</accession>
<gene>
    <name evidence="2" type="ORF">BCR36DRAFT_263966</name>
</gene>
<sequence>GIVQFVQFLIEHGIKINEKKNNGDSALMNAAKYGHVKVVKYLNDNRHDINIANNNSLIIALYNNQYDIAKYIIE</sequence>
<dbReference type="SMART" id="SM00248">
    <property type="entry name" value="ANK"/>
    <property type="match status" value="1"/>
</dbReference>
<feature type="non-terminal residue" evidence="2">
    <location>
        <position position="1"/>
    </location>
</feature>
<dbReference type="InterPro" id="IPR002110">
    <property type="entry name" value="Ankyrin_rpt"/>
</dbReference>
<organism evidence="2 3">
    <name type="scientific">Piromyces finnis</name>
    <dbReference type="NCBI Taxonomy" id="1754191"/>
    <lineage>
        <taxon>Eukaryota</taxon>
        <taxon>Fungi</taxon>
        <taxon>Fungi incertae sedis</taxon>
        <taxon>Chytridiomycota</taxon>
        <taxon>Chytridiomycota incertae sedis</taxon>
        <taxon>Neocallimastigomycetes</taxon>
        <taxon>Neocallimastigales</taxon>
        <taxon>Neocallimastigaceae</taxon>
        <taxon>Piromyces</taxon>
    </lineage>
</organism>
<dbReference type="Pfam" id="PF12796">
    <property type="entry name" value="Ank_2"/>
    <property type="match status" value="1"/>
</dbReference>
<evidence type="ECO:0000313" key="3">
    <source>
        <dbReference type="Proteomes" id="UP000193719"/>
    </source>
</evidence>
<feature type="non-terminal residue" evidence="2">
    <location>
        <position position="74"/>
    </location>
</feature>
<reference evidence="2 3" key="1">
    <citation type="submission" date="2016-08" db="EMBL/GenBank/DDBJ databases">
        <title>Genomes of anaerobic fungi encode conserved fungal cellulosomes for biomass hydrolysis.</title>
        <authorList>
            <consortium name="DOE Joint Genome Institute"/>
            <person name="Haitjema C.H."/>
            <person name="Gilmore S.P."/>
            <person name="Henske J.K."/>
            <person name="Solomon K.V."/>
            <person name="De Groot R."/>
            <person name="Kuo A."/>
            <person name="Mondo S.J."/>
            <person name="Salamov A.A."/>
            <person name="Labutti K."/>
            <person name="Zhao Z."/>
            <person name="Chiniquy J."/>
            <person name="Barry K."/>
            <person name="Brewer H.M."/>
            <person name="Purvine S.O."/>
            <person name="Wright A.T."/>
            <person name="Boxma B."/>
            <person name="Van Alen T."/>
            <person name="Hackstein J.H."/>
            <person name="Baker S.E."/>
            <person name="Grigoriev I.V."/>
            <person name="O'Malley M.A."/>
        </authorList>
    </citation>
    <scope>NUCLEOTIDE SEQUENCE [LARGE SCALE GENOMIC DNA]</scope>
    <source>
        <strain evidence="3">finn</strain>
    </source>
</reference>
<dbReference type="AlphaFoldDB" id="A0A1Y1VLL7"/>
<dbReference type="PANTHER" id="PTHR44207">
    <property type="entry name" value="SURFACE ANTIGEN BSPA-LIKE-RELATED"/>
    <property type="match status" value="1"/>
</dbReference>
<dbReference type="EMBL" id="MCFH01000003">
    <property type="protein sequence ID" value="ORX59183.1"/>
    <property type="molecule type" value="Genomic_DNA"/>
</dbReference>
<proteinExistence type="predicted"/>
<feature type="repeat" description="ANK" evidence="1">
    <location>
        <begin position="22"/>
        <end position="54"/>
    </location>
</feature>
<reference evidence="2 3" key="2">
    <citation type="submission" date="2016-08" db="EMBL/GenBank/DDBJ databases">
        <title>Pervasive Adenine N6-methylation of Active Genes in Fungi.</title>
        <authorList>
            <consortium name="DOE Joint Genome Institute"/>
            <person name="Mondo S.J."/>
            <person name="Dannebaum R.O."/>
            <person name="Kuo R.C."/>
            <person name="Labutti K."/>
            <person name="Haridas S."/>
            <person name="Kuo A."/>
            <person name="Salamov A."/>
            <person name="Ahrendt S.R."/>
            <person name="Lipzen A."/>
            <person name="Sullivan W."/>
            <person name="Andreopoulos W.B."/>
            <person name="Clum A."/>
            <person name="Lindquist E."/>
            <person name="Daum C."/>
            <person name="Ramamoorthy G.K."/>
            <person name="Gryganskyi A."/>
            <person name="Culley D."/>
            <person name="Magnuson J.K."/>
            <person name="James T.Y."/>
            <person name="O'Malley M.A."/>
            <person name="Stajich J.E."/>
            <person name="Spatafora J.W."/>
            <person name="Visel A."/>
            <person name="Grigoriev I.V."/>
        </authorList>
    </citation>
    <scope>NUCLEOTIDE SEQUENCE [LARGE SCALE GENOMIC DNA]</scope>
    <source>
        <strain evidence="3">finn</strain>
    </source>
</reference>
<name>A0A1Y1VLL7_9FUNG</name>
<dbReference type="InterPro" id="IPR036770">
    <property type="entry name" value="Ankyrin_rpt-contain_sf"/>
</dbReference>
<dbReference type="OrthoDB" id="2118844at2759"/>
<keyword evidence="1" id="KW-0040">ANK repeat</keyword>
<dbReference type="Proteomes" id="UP000193719">
    <property type="component" value="Unassembled WGS sequence"/>
</dbReference>